<protein>
    <submittedName>
        <fullName evidence="2">Uncharacterized protein</fullName>
    </submittedName>
</protein>
<dbReference type="InParanoid" id="A0A2T3A5M1"/>
<accession>A0A2T3A5M1</accession>
<dbReference type="AlphaFoldDB" id="A0A2T3A5M1"/>
<sequence length="57" mass="6565">MAQFQHHIEALPTRSVYFASFLPFVIFLKLFRGELRLLYLTAFLAPSTVFVACFPPT</sequence>
<organism evidence="2 3">
    <name type="scientific">Coniella lustricola</name>
    <dbReference type="NCBI Taxonomy" id="2025994"/>
    <lineage>
        <taxon>Eukaryota</taxon>
        <taxon>Fungi</taxon>
        <taxon>Dikarya</taxon>
        <taxon>Ascomycota</taxon>
        <taxon>Pezizomycotina</taxon>
        <taxon>Sordariomycetes</taxon>
        <taxon>Sordariomycetidae</taxon>
        <taxon>Diaporthales</taxon>
        <taxon>Schizoparmaceae</taxon>
        <taxon>Coniella</taxon>
    </lineage>
</organism>
<evidence type="ECO:0000313" key="3">
    <source>
        <dbReference type="Proteomes" id="UP000241462"/>
    </source>
</evidence>
<evidence type="ECO:0000256" key="1">
    <source>
        <dbReference type="SAM" id="Phobius"/>
    </source>
</evidence>
<name>A0A2T3A5M1_9PEZI</name>
<dbReference type="EMBL" id="KZ678462">
    <property type="protein sequence ID" value="PSR83307.1"/>
    <property type="molecule type" value="Genomic_DNA"/>
</dbReference>
<dbReference type="Proteomes" id="UP000241462">
    <property type="component" value="Unassembled WGS sequence"/>
</dbReference>
<feature type="transmembrane region" description="Helical" evidence="1">
    <location>
        <begin position="12"/>
        <end position="31"/>
    </location>
</feature>
<keyword evidence="1" id="KW-0812">Transmembrane</keyword>
<reference evidence="2 3" key="1">
    <citation type="journal article" date="2018" name="Mycol. Prog.">
        <title>Coniella lustricola, a new species from submerged detritus.</title>
        <authorList>
            <person name="Raudabaugh D.B."/>
            <person name="Iturriaga T."/>
            <person name="Carver A."/>
            <person name="Mondo S."/>
            <person name="Pangilinan J."/>
            <person name="Lipzen A."/>
            <person name="He G."/>
            <person name="Amirebrahimi M."/>
            <person name="Grigoriev I.V."/>
            <person name="Miller A.N."/>
        </authorList>
    </citation>
    <scope>NUCLEOTIDE SEQUENCE [LARGE SCALE GENOMIC DNA]</scope>
    <source>
        <strain evidence="2 3">B22-T-1</strain>
    </source>
</reference>
<feature type="transmembrane region" description="Helical" evidence="1">
    <location>
        <begin position="37"/>
        <end position="54"/>
    </location>
</feature>
<evidence type="ECO:0000313" key="2">
    <source>
        <dbReference type="EMBL" id="PSR83307.1"/>
    </source>
</evidence>
<proteinExistence type="predicted"/>
<keyword evidence="3" id="KW-1185">Reference proteome</keyword>
<keyword evidence="1" id="KW-1133">Transmembrane helix</keyword>
<gene>
    <name evidence="2" type="ORF">BD289DRAFT_436116</name>
</gene>
<keyword evidence="1" id="KW-0472">Membrane</keyword>